<keyword evidence="2" id="KW-1185">Reference proteome</keyword>
<dbReference type="AlphaFoldDB" id="A0AA88LEC0"/>
<dbReference type="EMBL" id="JAVRJZ010000009">
    <property type="protein sequence ID" value="KAK2718425.1"/>
    <property type="molecule type" value="Genomic_DNA"/>
</dbReference>
<evidence type="ECO:0000313" key="2">
    <source>
        <dbReference type="Proteomes" id="UP001187531"/>
    </source>
</evidence>
<proteinExistence type="predicted"/>
<comment type="caution">
    <text evidence="1">The sequence shown here is derived from an EMBL/GenBank/DDBJ whole genome shotgun (WGS) entry which is preliminary data.</text>
</comment>
<evidence type="ECO:0000313" key="1">
    <source>
        <dbReference type="EMBL" id="KAK2718425.1"/>
    </source>
</evidence>
<organism evidence="1 2">
    <name type="scientific">Artemia franciscana</name>
    <name type="common">Brine shrimp</name>
    <name type="synonym">Artemia sanfranciscana</name>
    <dbReference type="NCBI Taxonomy" id="6661"/>
    <lineage>
        <taxon>Eukaryota</taxon>
        <taxon>Metazoa</taxon>
        <taxon>Ecdysozoa</taxon>
        <taxon>Arthropoda</taxon>
        <taxon>Crustacea</taxon>
        <taxon>Branchiopoda</taxon>
        <taxon>Anostraca</taxon>
        <taxon>Artemiidae</taxon>
        <taxon>Artemia</taxon>
    </lineage>
</organism>
<sequence>MNQYLNALKVPIRKYFLSLKKQLEWMLDPFIGDAMDANLITFPKEQLIEVLCAPTLKIKYLTVGTTLLDLWIGIRKEYKEMSSFGLTVVLRQIGRRLGRRFTSSA</sequence>
<gene>
    <name evidence="1" type="ORF">QYM36_005664</name>
</gene>
<accession>A0AA88LEC0</accession>
<protein>
    <submittedName>
        <fullName evidence="1">Uncharacterized protein</fullName>
    </submittedName>
</protein>
<dbReference type="Proteomes" id="UP001187531">
    <property type="component" value="Unassembled WGS sequence"/>
</dbReference>
<reference evidence="1" key="1">
    <citation type="submission" date="2023-07" db="EMBL/GenBank/DDBJ databases">
        <title>Chromosome-level genome assembly of Artemia franciscana.</title>
        <authorList>
            <person name="Jo E."/>
        </authorList>
    </citation>
    <scope>NUCLEOTIDE SEQUENCE</scope>
    <source>
        <tissue evidence="1">Whole body</tissue>
    </source>
</reference>
<name>A0AA88LEC0_ARTSF</name>